<keyword evidence="2" id="KW-0732">Signal</keyword>
<dbReference type="PANTHER" id="PTHR47406:SF2">
    <property type="entry name" value="ALPHA GLUCURONIDASE N-TERMINAL DOMAIN-CONTAINING PROTEIN"/>
    <property type="match status" value="1"/>
</dbReference>
<dbReference type="GO" id="GO:0046559">
    <property type="term" value="F:alpha-glucuronidase activity"/>
    <property type="evidence" value="ECO:0007669"/>
    <property type="project" value="InterPro"/>
</dbReference>
<dbReference type="STRING" id="408074.SAMN05660909_02935"/>
<dbReference type="OrthoDB" id="1099022at2"/>
<organism evidence="4 5">
    <name type="scientific">Chitinophaga terrae</name>
    <name type="common">ex Kim and Jung 2007</name>
    <dbReference type="NCBI Taxonomy" id="408074"/>
    <lineage>
        <taxon>Bacteria</taxon>
        <taxon>Pseudomonadati</taxon>
        <taxon>Bacteroidota</taxon>
        <taxon>Chitinophagia</taxon>
        <taxon>Chitinophagales</taxon>
        <taxon>Chitinophagaceae</taxon>
        <taxon>Chitinophaga</taxon>
    </lineage>
</organism>
<proteinExistence type="predicted"/>
<dbReference type="SUPFAM" id="SSF49785">
    <property type="entry name" value="Galactose-binding domain-like"/>
    <property type="match status" value="1"/>
</dbReference>
<dbReference type="GO" id="GO:0045493">
    <property type="term" value="P:xylan catabolic process"/>
    <property type="evidence" value="ECO:0007669"/>
    <property type="project" value="InterPro"/>
</dbReference>
<dbReference type="Gene3D" id="2.60.120.260">
    <property type="entry name" value="Galactose-binding domain-like"/>
    <property type="match status" value="1"/>
</dbReference>
<dbReference type="InterPro" id="IPR008979">
    <property type="entry name" value="Galactose-bd-like_sf"/>
</dbReference>
<keyword evidence="5" id="KW-1185">Reference proteome</keyword>
<evidence type="ECO:0000313" key="5">
    <source>
        <dbReference type="Proteomes" id="UP000199656"/>
    </source>
</evidence>
<dbReference type="InterPro" id="IPR005154">
    <property type="entry name" value="Glyco_hydro_67_aGlcAse_N"/>
</dbReference>
<evidence type="ECO:0000259" key="3">
    <source>
        <dbReference type="Pfam" id="PF03648"/>
    </source>
</evidence>
<dbReference type="InterPro" id="IPR029018">
    <property type="entry name" value="Hex-like_dom2"/>
</dbReference>
<feature type="domain" description="Alpha glucuronidase N-terminal" evidence="3">
    <location>
        <begin position="45"/>
        <end position="128"/>
    </location>
</feature>
<sequence length="751" mass="83926">MYRIMTLLLCFLTLFGNSCSSWNSDISLVSGGKSQYVIVLPADAGKNEQHAAQVLQEYIKKMSGATLGIIKENNYKEQPAVFIGRTDHSENILTEKIKPEGFLLASDNRDLYIVGGSGKGIVYGVYTLLEQYLGCRKYSQEPAMVPAKKDIRIPAKLHDMQSPAFAYRETYYPAAFDNEYLEWHKLQRFEDLWGIWGHSFFKLVPPGAWFKSHPEYFALVKGVRQPTQLCLSNEAVFRIVTDTLRKAIAANPDAVYWSIAQEDGAGYCTCDLCSKADAEEGGPQGSLIRFVNKVAAQFPEQQFTTLSYLYTAKPPLHAKPAANVIVMLSTIDALRQEPLSTVTSAAAFRKNLEGWGAITSRLFVWDYTTQFTNYLAPFPNYANLQANLQYLSDHRVSGVFSQGSGNTYSDMAEYNSYMQAKYLWNPKTDAGKLQGDFMQGYYGNAGKSMQQYLDALVNTMKQTKARLDIYGNPVANAKDYLSPKAIDAYSQLLDKAEAAVDGQPALLKRVYAARLPLEYTVLQQSRFFGTEQNGYLVANGKEYTVNPRWLERVQKFTALCKNAGVKEMAEGGTDVDGYQQEWDTIFARKWVNSLAFRAKVTLQNPPSEDYPAKGPQTLTDGLEGGKDFSLNWLFIYGKDLAATIDLGSSQPVNKVFMHFLQDARHYIFTPVKITIAGSEDGNSFIELGAQTLPPLQEEDYSVRSVPVSFQLTGKAVRYVRVTGICPADIPQWREAAAGKRPAICCDEVYVQ</sequence>
<dbReference type="InterPro" id="IPR032287">
    <property type="entry name" value="DUF4838"/>
</dbReference>
<dbReference type="Pfam" id="PF16126">
    <property type="entry name" value="DUF4838"/>
    <property type="match status" value="1"/>
</dbReference>
<name>A0A1H4D3G0_9BACT</name>
<feature type="signal peptide" evidence="2">
    <location>
        <begin position="1"/>
        <end position="23"/>
    </location>
</feature>
<protein>
    <submittedName>
        <fullName evidence="4">Glycosyl hydrolase family 67 N-terminus</fullName>
    </submittedName>
</protein>
<dbReference type="AlphaFoldDB" id="A0A1H4D3G0"/>
<dbReference type="EMBL" id="FNRL01000012">
    <property type="protein sequence ID" value="SEA67177.1"/>
    <property type="molecule type" value="Genomic_DNA"/>
</dbReference>
<evidence type="ECO:0000313" key="4">
    <source>
        <dbReference type="EMBL" id="SEA67177.1"/>
    </source>
</evidence>
<dbReference type="Gene3D" id="3.30.379.10">
    <property type="entry name" value="Chitobiase/beta-hexosaminidase domain 2-like"/>
    <property type="match status" value="1"/>
</dbReference>
<reference evidence="5" key="1">
    <citation type="submission" date="2016-10" db="EMBL/GenBank/DDBJ databases">
        <authorList>
            <person name="Varghese N."/>
            <person name="Submissions S."/>
        </authorList>
    </citation>
    <scope>NUCLEOTIDE SEQUENCE [LARGE SCALE GENOMIC DNA]</scope>
    <source>
        <strain evidence="5">DSM 23920</strain>
    </source>
</reference>
<feature type="chain" id="PRO_5011765376" evidence="2">
    <location>
        <begin position="24"/>
        <end position="751"/>
    </location>
</feature>
<dbReference type="SUPFAM" id="SSF55545">
    <property type="entry name" value="beta-N-acetylhexosaminidase-like domain"/>
    <property type="match status" value="1"/>
</dbReference>
<dbReference type="PANTHER" id="PTHR47406">
    <property type="entry name" value="COAGULATION FACTOR 5/8 TYPE, C-TERMINAL"/>
    <property type="match status" value="1"/>
</dbReference>
<dbReference type="Pfam" id="PF03648">
    <property type="entry name" value="Glyco_hydro_67N"/>
    <property type="match status" value="1"/>
</dbReference>
<gene>
    <name evidence="4" type="ORF">SAMN05660909_02935</name>
</gene>
<evidence type="ECO:0000256" key="1">
    <source>
        <dbReference type="ARBA" id="ARBA00022801"/>
    </source>
</evidence>
<dbReference type="Proteomes" id="UP000199656">
    <property type="component" value="Unassembled WGS sequence"/>
</dbReference>
<accession>A0A1H4D3G0</accession>
<evidence type="ECO:0000256" key="2">
    <source>
        <dbReference type="SAM" id="SignalP"/>
    </source>
</evidence>
<keyword evidence="1 4" id="KW-0378">Hydrolase</keyword>